<dbReference type="AlphaFoldDB" id="A0AAE1EED4"/>
<name>A0AAE1EED4_9GAST</name>
<keyword evidence="3" id="KW-1185">Reference proteome</keyword>
<feature type="region of interest" description="Disordered" evidence="1">
    <location>
        <begin position="36"/>
        <end position="55"/>
    </location>
</feature>
<sequence length="125" mass="14009">AVIFRRLTKTTATYVRKSVAIASSVLKQPAVLTSPKVTPKSAATPHGGVSSDTDYFTSQQTASRRETGLLCQSLLLQVTSRNREQQVEEKQDCCVKVCFCRLLHKPAKYKTRLEQLYSDTFCCFN</sequence>
<organism evidence="2 3">
    <name type="scientific">Elysia crispata</name>
    <name type="common">lettuce slug</name>
    <dbReference type="NCBI Taxonomy" id="231223"/>
    <lineage>
        <taxon>Eukaryota</taxon>
        <taxon>Metazoa</taxon>
        <taxon>Spiralia</taxon>
        <taxon>Lophotrochozoa</taxon>
        <taxon>Mollusca</taxon>
        <taxon>Gastropoda</taxon>
        <taxon>Heterobranchia</taxon>
        <taxon>Euthyneura</taxon>
        <taxon>Panpulmonata</taxon>
        <taxon>Sacoglossa</taxon>
        <taxon>Placobranchoidea</taxon>
        <taxon>Plakobranchidae</taxon>
        <taxon>Elysia</taxon>
    </lineage>
</organism>
<reference evidence="2" key="1">
    <citation type="journal article" date="2023" name="G3 (Bethesda)">
        <title>A reference genome for the long-term kleptoplast-retaining sea slug Elysia crispata morphotype clarki.</title>
        <authorList>
            <person name="Eastman K.E."/>
            <person name="Pendleton A.L."/>
            <person name="Shaikh M.A."/>
            <person name="Suttiyut T."/>
            <person name="Ogas R."/>
            <person name="Tomko P."/>
            <person name="Gavelis G."/>
            <person name="Widhalm J.R."/>
            <person name="Wisecaver J.H."/>
        </authorList>
    </citation>
    <scope>NUCLEOTIDE SEQUENCE</scope>
    <source>
        <strain evidence="2">ECLA1</strain>
    </source>
</reference>
<comment type="caution">
    <text evidence="2">The sequence shown here is derived from an EMBL/GenBank/DDBJ whole genome shotgun (WGS) entry which is preliminary data.</text>
</comment>
<evidence type="ECO:0000313" key="3">
    <source>
        <dbReference type="Proteomes" id="UP001283361"/>
    </source>
</evidence>
<evidence type="ECO:0000256" key="1">
    <source>
        <dbReference type="SAM" id="MobiDB-lite"/>
    </source>
</evidence>
<evidence type="ECO:0000313" key="2">
    <source>
        <dbReference type="EMBL" id="KAK3804436.1"/>
    </source>
</evidence>
<feature type="non-terminal residue" evidence="2">
    <location>
        <position position="1"/>
    </location>
</feature>
<dbReference type="EMBL" id="JAWDGP010000010">
    <property type="protein sequence ID" value="KAK3804436.1"/>
    <property type="molecule type" value="Genomic_DNA"/>
</dbReference>
<proteinExistence type="predicted"/>
<protein>
    <submittedName>
        <fullName evidence="2">Uncharacterized protein</fullName>
    </submittedName>
</protein>
<dbReference type="Proteomes" id="UP001283361">
    <property type="component" value="Unassembled WGS sequence"/>
</dbReference>
<gene>
    <name evidence="2" type="ORF">RRG08_042196</name>
</gene>
<accession>A0AAE1EED4</accession>